<keyword evidence="2" id="KW-0560">Oxidoreductase</keyword>
<sequence length="338" mass="36509">MNLPAASSEGVDSVARFDPRGFRNVLGTFTTGVTIITTRAEDGQPIGLTANSFNAVSLDPPLVLWSIAKNALSRAAFEHSGHWAVHILSADQQALSDRFAQRGTDKFAGVACENGAGGVPMLVGCCARLQCKTSFLYEGGDHLILVGEVLAYDSSDAAPLVFQAGRYAVATRKAAPLSLSADTSSDAGPTYSENFLGYLLWRSFHQFQRAVRLRVSEAGLSMMEYYALCALVVQDGRTLEEVNAFTGLTGELVDEQTVAQLTAKHLIQHTSSLADRLYLTDAGRDKTLHLMAAGMAKEADVLDKLGYWEALSLKNLLKQLIVHTDAGQPHPWDKLPTH</sequence>
<feature type="domain" description="Flavin reductase like" evidence="3">
    <location>
        <begin position="26"/>
        <end position="169"/>
    </location>
</feature>
<evidence type="ECO:0000256" key="2">
    <source>
        <dbReference type="ARBA" id="ARBA00023002"/>
    </source>
</evidence>
<dbReference type="RefSeq" id="WP_286658974.1">
    <property type="nucleotide sequence ID" value="NZ_JASZYV010000001.1"/>
</dbReference>
<dbReference type="SUPFAM" id="SSF46785">
    <property type="entry name" value="Winged helix' DNA-binding domain"/>
    <property type="match status" value="1"/>
</dbReference>
<evidence type="ECO:0000313" key="4">
    <source>
        <dbReference type="EMBL" id="MDM0043901.1"/>
    </source>
</evidence>
<dbReference type="EMBL" id="JASZYV010000001">
    <property type="protein sequence ID" value="MDM0043901.1"/>
    <property type="molecule type" value="Genomic_DNA"/>
</dbReference>
<comment type="caution">
    <text evidence="4">The sequence shown here is derived from an EMBL/GenBank/DDBJ whole genome shotgun (WGS) entry which is preliminary data.</text>
</comment>
<dbReference type="PANTHER" id="PTHR30466:SF11">
    <property type="entry name" value="FLAVIN-DEPENDENT MONOOXYGENASE, REDUCTASE SUBUNIT HSAB"/>
    <property type="match status" value="1"/>
</dbReference>
<comment type="similarity">
    <text evidence="1">Belongs to the non-flavoprotein flavin reductase family.</text>
</comment>
<dbReference type="InterPro" id="IPR050268">
    <property type="entry name" value="NADH-dep_flavin_reductase"/>
</dbReference>
<gene>
    <name evidence="4" type="ORF">QTH91_05365</name>
</gene>
<dbReference type="InterPro" id="IPR012349">
    <property type="entry name" value="Split_barrel_FMN-bd"/>
</dbReference>
<dbReference type="PANTHER" id="PTHR30466">
    <property type="entry name" value="FLAVIN REDUCTASE"/>
    <property type="match status" value="1"/>
</dbReference>
<protein>
    <submittedName>
        <fullName evidence="4">Flavin reductase</fullName>
    </submittedName>
</protein>
<dbReference type="Gene3D" id="1.10.10.10">
    <property type="entry name" value="Winged helix-like DNA-binding domain superfamily/Winged helix DNA-binding domain"/>
    <property type="match status" value="1"/>
</dbReference>
<name>A0ABT7N7I3_9BURK</name>
<proteinExistence type="inferred from homology"/>
<dbReference type="SUPFAM" id="SSF50475">
    <property type="entry name" value="FMN-binding split barrel"/>
    <property type="match status" value="1"/>
</dbReference>
<dbReference type="InterPro" id="IPR002563">
    <property type="entry name" value="Flavin_Rdtase-like_dom"/>
</dbReference>
<dbReference type="Gene3D" id="2.30.110.10">
    <property type="entry name" value="Electron Transport, Fmn-binding Protein, Chain A"/>
    <property type="match status" value="1"/>
</dbReference>
<organism evidence="4 5">
    <name type="scientific">Variovorax dokdonensis</name>
    <dbReference type="NCBI Taxonomy" id="344883"/>
    <lineage>
        <taxon>Bacteria</taxon>
        <taxon>Pseudomonadati</taxon>
        <taxon>Pseudomonadota</taxon>
        <taxon>Betaproteobacteria</taxon>
        <taxon>Burkholderiales</taxon>
        <taxon>Comamonadaceae</taxon>
        <taxon>Variovorax</taxon>
    </lineage>
</organism>
<dbReference type="InterPro" id="IPR036390">
    <property type="entry name" value="WH_DNA-bd_sf"/>
</dbReference>
<dbReference type="Pfam" id="PF01613">
    <property type="entry name" value="Flavin_Reduct"/>
    <property type="match status" value="1"/>
</dbReference>
<evidence type="ECO:0000259" key="3">
    <source>
        <dbReference type="SMART" id="SM00903"/>
    </source>
</evidence>
<evidence type="ECO:0000313" key="5">
    <source>
        <dbReference type="Proteomes" id="UP001174908"/>
    </source>
</evidence>
<accession>A0ABT7N7I3</accession>
<dbReference type="SMART" id="SM00903">
    <property type="entry name" value="Flavin_Reduct"/>
    <property type="match status" value="1"/>
</dbReference>
<reference evidence="4" key="1">
    <citation type="submission" date="2023-06" db="EMBL/GenBank/DDBJ databases">
        <authorList>
            <person name="Jiang Y."/>
            <person name="Liu Q."/>
        </authorList>
    </citation>
    <scope>NUCLEOTIDE SEQUENCE</scope>
    <source>
        <strain evidence="4">CGMCC 1.12089</strain>
    </source>
</reference>
<dbReference type="InterPro" id="IPR036388">
    <property type="entry name" value="WH-like_DNA-bd_sf"/>
</dbReference>
<evidence type="ECO:0000256" key="1">
    <source>
        <dbReference type="ARBA" id="ARBA00008898"/>
    </source>
</evidence>
<keyword evidence="5" id="KW-1185">Reference proteome</keyword>
<dbReference type="Proteomes" id="UP001174908">
    <property type="component" value="Unassembled WGS sequence"/>
</dbReference>